<protein>
    <submittedName>
        <fullName evidence="1">Uncharacterized protein</fullName>
    </submittedName>
</protein>
<dbReference type="AlphaFoldDB" id="A0AAE1DWZ1"/>
<accession>A0AAE1DWZ1</accession>
<dbReference type="Proteomes" id="UP001283361">
    <property type="component" value="Unassembled WGS sequence"/>
</dbReference>
<dbReference type="EMBL" id="JAWDGP010002062">
    <property type="protein sequence ID" value="KAK3785777.1"/>
    <property type="molecule type" value="Genomic_DNA"/>
</dbReference>
<name>A0AAE1DWZ1_9GAST</name>
<keyword evidence="2" id="KW-1185">Reference proteome</keyword>
<sequence length="125" mass="14328">MSNLQPSPIVTEQILQEPRSNKFVPSKAQSYQKRKIKIQAQHLVNIPGTSDVNMITRSNERFNCLEEARDVKIVLTPISNSMHFAIGSKLIRWRVKVTERSHPGQSLLLRLELINERSNDCIASY</sequence>
<proteinExistence type="predicted"/>
<gene>
    <name evidence="1" type="ORF">RRG08_031012</name>
</gene>
<evidence type="ECO:0000313" key="1">
    <source>
        <dbReference type="EMBL" id="KAK3785777.1"/>
    </source>
</evidence>
<organism evidence="1 2">
    <name type="scientific">Elysia crispata</name>
    <name type="common">lettuce slug</name>
    <dbReference type="NCBI Taxonomy" id="231223"/>
    <lineage>
        <taxon>Eukaryota</taxon>
        <taxon>Metazoa</taxon>
        <taxon>Spiralia</taxon>
        <taxon>Lophotrochozoa</taxon>
        <taxon>Mollusca</taxon>
        <taxon>Gastropoda</taxon>
        <taxon>Heterobranchia</taxon>
        <taxon>Euthyneura</taxon>
        <taxon>Panpulmonata</taxon>
        <taxon>Sacoglossa</taxon>
        <taxon>Placobranchoidea</taxon>
        <taxon>Plakobranchidae</taxon>
        <taxon>Elysia</taxon>
    </lineage>
</organism>
<evidence type="ECO:0000313" key="2">
    <source>
        <dbReference type="Proteomes" id="UP001283361"/>
    </source>
</evidence>
<reference evidence="1" key="1">
    <citation type="journal article" date="2023" name="G3 (Bethesda)">
        <title>A reference genome for the long-term kleptoplast-retaining sea slug Elysia crispata morphotype clarki.</title>
        <authorList>
            <person name="Eastman K.E."/>
            <person name="Pendleton A.L."/>
            <person name="Shaikh M.A."/>
            <person name="Suttiyut T."/>
            <person name="Ogas R."/>
            <person name="Tomko P."/>
            <person name="Gavelis G."/>
            <person name="Widhalm J.R."/>
            <person name="Wisecaver J.H."/>
        </authorList>
    </citation>
    <scope>NUCLEOTIDE SEQUENCE</scope>
    <source>
        <strain evidence="1">ECLA1</strain>
    </source>
</reference>
<comment type="caution">
    <text evidence="1">The sequence shown here is derived from an EMBL/GenBank/DDBJ whole genome shotgun (WGS) entry which is preliminary data.</text>
</comment>